<dbReference type="SUPFAM" id="SSF52172">
    <property type="entry name" value="CheY-like"/>
    <property type="match status" value="1"/>
</dbReference>
<gene>
    <name evidence="4" type="ORF">MZV50_18060</name>
</gene>
<dbReference type="CDD" id="cd00156">
    <property type="entry name" value="REC"/>
    <property type="match status" value="1"/>
</dbReference>
<evidence type="ECO:0000256" key="1">
    <source>
        <dbReference type="ARBA" id="ARBA00022553"/>
    </source>
</evidence>
<evidence type="ECO:0000259" key="3">
    <source>
        <dbReference type="PROSITE" id="PS50110"/>
    </source>
</evidence>
<evidence type="ECO:0000256" key="2">
    <source>
        <dbReference type="PROSITE-ProRule" id="PRU00169"/>
    </source>
</evidence>
<protein>
    <submittedName>
        <fullName evidence="4">Response regulator</fullName>
    </submittedName>
</protein>
<dbReference type="PANTHER" id="PTHR44591:SF25">
    <property type="entry name" value="CHEMOTAXIS TWO-COMPONENT RESPONSE REGULATOR"/>
    <property type="match status" value="1"/>
</dbReference>
<dbReference type="InterPro" id="IPR001789">
    <property type="entry name" value="Sig_transdc_resp-reg_receiver"/>
</dbReference>
<comment type="caution">
    <text evidence="2">Lacks conserved residue(s) required for the propagation of feature annotation.</text>
</comment>
<sequence>MTSSPSASESRTSILLVEDDPAIRRSLQLHLRARHLDVRAFGACRPALADGAAGEAAVLVSEYRLPDGDGLGLLTALRAKAWRGAAILLTAETTRDLEDAARSAGYARVLRKPLIEAALGDLVERLLKEQRQV</sequence>
<dbReference type="InterPro" id="IPR050595">
    <property type="entry name" value="Bact_response_regulator"/>
</dbReference>
<keyword evidence="5" id="KW-1185">Reference proteome</keyword>
<dbReference type="PANTHER" id="PTHR44591">
    <property type="entry name" value="STRESS RESPONSE REGULATOR PROTEIN 1"/>
    <property type="match status" value="1"/>
</dbReference>
<dbReference type="Proteomes" id="UP001057520">
    <property type="component" value="Chromosome"/>
</dbReference>
<name>A0ABY4ZPM7_9CAUL</name>
<evidence type="ECO:0000313" key="5">
    <source>
        <dbReference type="Proteomes" id="UP001057520"/>
    </source>
</evidence>
<reference evidence="4 5" key="1">
    <citation type="submission" date="2022-04" db="EMBL/GenBank/DDBJ databases">
        <title>Genome sequence of soybean root-associated Caulobacter segnis RL271.</title>
        <authorList>
            <person name="Longley R."/>
            <person name="Bonito G."/>
            <person name="Trigodet F."/>
            <person name="Crosson S."/>
            <person name="Fiebig A."/>
        </authorList>
    </citation>
    <scope>NUCLEOTIDE SEQUENCE [LARGE SCALE GENOMIC DNA]</scope>
    <source>
        <strain evidence="4 5">RL271</strain>
    </source>
</reference>
<accession>A0ABY4ZPM7</accession>
<dbReference type="PROSITE" id="PS50110">
    <property type="entry name" value="RESPONSE_REGULATORY"/>
    <property type="match status" value="1"/>
</dbReference>
<dbReference type="EMBL" id="CP096040">
    <property type="protein sequence ID" value="USQ94480.1"/>
    <property type="molecule type" value="Genomic_DNA"/>
</dbReference>
<proteinExistence type="predicted"/>
<organism evidence="4 5">
    <name type="scientific">Caulobacter segnis</name>
    <dbReference type="NCBI Taxonomy" id="88688"/>
    <lineage>
        <taxon>Bacteria</taxon>
        <taxon>Pseudomonadati</taxon>
        <taxon>Pseudomonadota</taxon>
        <taxon>Alphaproteobacteria</taxon>
        <taxon>Caulobacterales</taxon>
        <taxon>Caulobacteraceae</taxon>
        <taxon>Caulobacter</taxon>
    </lineage>
</organism>
<dbReference type="SMART" id="SM00448">
    <property type="entry name" value="REC"/>
    <property type="match status" value="1"/>
</dbReference>
<dbReference type="Pfam" id="PF00072">
    <property type="entry name" value="Response_reg"/>
    <property type="match status" value="1"/>
</dbReference>
<evidence type="ECO:0000313" key="4">
    <source>
        <dbReference type="EMBL" id="USQ94480.1"/>
    </source>
</evidence>
<keyword evidence="1" id="KW-0597">Phosphoprotein</keyword>
<dbReference type="Gene3D" id="3.40.50.2300">
    <property type="match status" value="1"/>
</dbReference>
<dbReference type="InterPro" id="IPR011006">
    <property type="entry name" value="CheY-like_superfamily"/>
</dbReference>
<feature type="domain" description="Response regulatory" evidence="3">
    <location>
        <begin position="13"/>
        <end position="127"/>
    </location>
</feature>